<dbReference type="GO" id="GO:0046872">
    <property type="term" value="F:metal ion binding"/>
    <property type="evidence" value="ECO:0007669"/>
    <property type="project" value="UniProtKB-KW"/>
</dbReference>
<proteinExistence type="predicted"/>
<evidence type="ECO:0000256" key="5">
    <source>
        <dbReference type="ARBA" id="ARBA00023014"/>
    </source>
</evidence>
<evidence type="ECO:0000313" key="8">
    <source>
        <dbReference type="Proteomes" id="UP000189818"/>
    </source>
</evidence>
<dbReference type="Gene3D" id="3.90.380.10">
    <property type="entry name" value="Naphthalene 1,2-dioxygenase Alpha Subunit, Chain A, domain 1"/>
    <property type="match status" value="1"/>
</dbReference>
<name>A0A1T5GAB9_9SPHN</name>
<dbReference type="InterPro" id="IPR017941">
    <property type="entry name" value="Rieske_2Fe-2S"/>
</dbReference>
<dbReference type="Gene3D" id="2.102.10.10">
    <property type="entry name" value="Rieske [2Fe-2S] iron-sulphur domain"/>
    <property type="match status" value="1"/>
</dbReference>
<dbReference type="SUPFAM" id="SSF55961">
    <property type="entry name" value="Bet v1-like"/>
    <property type="match status" value="1"/>
</dbReference>
<keyword evidence="1" id="KW-0001">2Fe-2S</keyword>
<dbReference type="InterPro" id="IPR036922">
    <property type="entry name" value="Rieske_2Fe-2S_sf"/>
</dbReference>
<dbReference type="InterPro" id="IPR044043">
    <property type="entry name" value="VanA_C_cat"/>
</dbReference>
<dbReference type="GO" id="GO:0051537">
    <property type="term" value="F:2 iron, 2 sulfur cluster binding"/>
    <property type="evidence" value="ECO:0007669"/>
    <property type="project" value="UniProtKB-KW"/>
</dbReference>
<dbReference type="SUPFAM" id="SSF50022">
    <property type="entry name" value="ISP domain"/>
    <property type="match status" value="1"/>
</dbReference>
<evidence type="ECO:0000256" key="2">
    <source>
        <dbReference type="ARBA" id="ARBA00022723"/>
    </source>
</evidence>
<keyword evidence="3" id="KW-0560">Oxidoreductase</keyword>
<keyword evidence="7" id="KW-0503">Monooxygenase</keyword>
<keyword evidence="2" id="KW-0479">Metal-binding</keyword>
<evidence type="ECO:0000256" key="4">
    <source>
        <dbReference type="ARBA" id="ARBA00023004"/>
    </source>
</evidence>
<evidence type="ECO:0000256" key="1">
    <source>
        <dbReference type="ARBA" id="ARBA00022714"/>
    </source>
</evidence>
<dbReference type="EMBL" id="FUYM01000013">
    <property type="protein sequence ID" value="SKC05251.1"/>
    <property type="molecule type" value="Genomic_DNA"/>
</dbReference>
<keyword evidence="8" id="KW-1185">Reference proteome</keyword>
<evidence type="ECO:0000259" key="6">
    <source>
        <dbReference type="PROSITE" id="PS51296"/>
    </source>
</evidence>
<evidence type="ECO:0000313" key="7">
    <source>
        <dbReference type="EMBL" id="SKC05251.1"/>
    </source>
</evidence>
<dbReference type="RefSeq" id="WP_079650337.1">
    <property type="nucleotide sequence ID" value="NZ_FUYM01000013.1"/>
</dbReference>
<dbReference type="Proteomes" id="UP000189818">
    <property type="component" value="Unassembled WGS sequence"/>
</dbReference>
<dbReference type="AlphaFoldDB" id="A0A1T5GAB9"/>
<dbReference type="OrthoDB" id="9800776at2"/>
<keyword evidence="7" id="KW-0808">Transferase</keyword>
<keyword evidence="5" id="KW-0411">Iron-sulfur</keyword>
<keyword evidence="4" id="KW-0408">Iron</keyword>
<evidence type="ECO:0000256" key="3">
    <source>
        <dbReference type="ARBA" id="ARBA00023002"/>
    </source>
</evidence>
<keyword evidence="7" id="KW-0489">Methyltransferase</keyword>
<dbReference type="PANTHER" id="PTHR21266:SF60">
    <property type="entry name" value="3-KETOSTEROID-9-ALPHA-MONOOXYGENASE, OXYGENASE COMPONENT"/>
    <property type="match status" value="1"/>
</dbReference>
<protein>
    <submittedName>
        <fullName evidence="7">Vanillate O-demethylase monooxygenase subunit</fullName>
    </submittedName>
</protein>
<feature type="domain" description="Rieske" evidence="6">
    <location>
        <begin position="7"/>
        <end position="108"/>
    </location>
</feature>
<dbReference type="Pfam" id="PF00355">
    <property type="entry name" value="Rieske"/>
    <property type="match status" value="1"/>
</dbReference>
<dbReference type="GO" id="GO:0004497">
    <property type="term" value="F:monooxygenase activity"/>
    <property type="evidence" value="ECO:0007669"/>
    <property type="project" value="UniProtKB-KW"/>
</dbReference>
<dbReference type="InterPro" id="IPR050584">
    <property type="entry name" value="Cholesterol_7-desaturase"/>
</dbReference>
<accession>A0A1T5GAB9</accession>
<dbReference type="PROSITE" id="PS51296">
    <property type="entry name" value="RIESKE"/>
    <property type="match status" value="1"/>
</dbReference>
<gene>
    <name evidence="7" type="ORF">SAMN06295920_11321</name>
</gene>
<dbReference type="GO" id="GO:0032259">
    <property type="term" value="P:methylation"/>
    <property type="evidence" value="ECO:0007669"/>
    <property type="project" value="UniProtKB-KW"/>
</dbReference>
<dbReference type="GO" id="GO:0008168">
    <property type="term" value="F:methyltransferase activity"/>
    <property type="evidence" value="ECO:0007669"/>
    <property type="project" value="UniProtKB-KW"/>
</dbReference>
<dbReference type="CDD" id="cd08878">
    <property type="entry name" value="RHO_alpha_C_DMO-like"/>
    <property type="match status" value="1"/>
</dbReference>
<dbReference type="Pfam" id="PF19112">
    <property type="entry name" value="VanA_C"/>
    <property type="match status" value="1"/>
</dbReference>
<sequence>MFLQNAWYPVAWGDEIADGFLARKVLGRELALFRDGQGQPRAIANRCPHRFAPLSLGKRIGDAIQCPYHGLHFGADGRCVHNPHGDGSVPDVATPAFPARERHKLIWVWMGEAALATDDIGDGEYAYLDAIDLSVLPRGYMPLACDYRLVIDNLMDPAHTAILHGTTLASEALTRAVPRVWRDGDGIRVESWAPAGKPSFLFGEFLGNHDDPVDHWAASRWQMAGLLSVEAGVTAVGGRREDGLTTRVAHLVTPETETTAHYFWAAARNFRADDAELSDQIQAGITAIFDGEDRWMLEAIERSMDGEDFWALRPAILPFDRGAVMVRRALESAIKAETAPKPVTAVAG</sequence>
<dbReference type="PANTHER" id="PTHR21266">
    <property type="entry name" value="IRON-SULFUR DOMAIN CONTAINING PROTEIN"/>
    <property type="match status" value="1"/>
</dbReference>
<dbReference type="STRING" id="439228.SAMN06295920_11321"/>
<reference evidence="8" key="1">
    <citation type="submission" date="2017-02" db="EMBL/GenBank/DDBJ databases">
        <authorList>
            <person name="Varghese N."/>
            <person name="Submissions S."/>
        </authorList>
    </citation>
    <scope>NUCLEOTIDE SEQUENCE [LARGE SCALE GENOMIC DNA]</scope>
    <source>
        <strain evidence="8">UM2</strain>
    </source>
</reference>
<organism evidence="7 8">
    <name type="scientific">Rhizorhabdus histidinilytica</name>
    <dbReference type="NCBI Taxonomy" id="439228"/>
    <lineage>
        <taxon>Bacteria</taxon>
        <taxon>Pseudomonadati</taxon>
        <taxon>Pseudomonadota</taxon>
        <taxon>Alphaproteobacteria</taxon>
        <taxon>Sphingomonadales</taxon>
        <taxon>Sphingomonadaceae</taxon>
        <taxon>Rhizorhabdus</taxon>
    </lineage>
</organism>